<accession>A0A4D5RZN8</accession>
<dbReference type="AlphaFoldDB" id="A0A4D5RZN8"/>
<comment type="similarity">
    <text evidence="2">Belongs to the sodium:neurotransmitter symporter (SNF) (TC 2.A.22) family.</text>
</comment>
<dbReference type="VEuPathDB" id="VectorBase:ISCI014176"/>
<keyword evidence="10 17" id="KW-0472">Membrane</keyword>
<evidence type="ECO:0000256" key="12">
    <source>
        <dbReference type="ARBA" id="ARBA00023201"/>
    </source>
</evidence>
<sequence length="312" mass="34673">MIVSVLDTVTSIISGMVIFSVLGAMAHDLGDVKVEDVAQGGPGLAFVAYPEALTRLPVPQLWSVLFFLMLFILGLDSEFAILETFVTSLSDQIPFLRAHKWGFTIVMGIVCFLLGLPMVTRGGQYVLELVDNFGGSTTLIFIGLIEIISLAYVYGYGHFSDDVFFMLDKRLGWYWRITWTVTSPLVLFIIFIFAMLDQKDPLKYGKYVYPSWAVGIGWAITLFVMLQIPFWAAVSIYRAPGNTFLQKLRRATRPSPAWGPSDASLKDQWKVATGQTAPGIKVELRKFTPGETTNDLGGVENKAYTVSEQDAH</sequence>
<dbReference type="VEuPathDB" id="VectorBase:ISCI017889"/>
<evidence type="ECO:0000256" key="17">
    <source>
        <dbReference type="SAM" id="Phobius"/>
    </source>
</evidence>
<evidence type="ECO:0000256" key="10">
    <source>
        <dbReference type="ARBA" id="ARBA00023136"/>
    </source>
</evidence>
<dbReference type="GO" id="GO:0006865">
    <property type="term" value="P:amino acid transport"/>
    <property type="evidence" value="ECO:0007669"/>
    <property type="project" value="UniProtKB-KW"/>
</dbReference>
<evidence type="ECO:0000256" key="6">
    <source>
        <dbReference type="ARBA" id="ARBA00022970"/>
    </source>
</evidence>
<dbReference type="PANTHER" id="PTHR11616:SF321">
    <property type="entry name" value="SODIUM-DEPENDENT NUTRIENT AMINO ACID TRANSPORTER 1-RELATED"/>
    <property type="match status" value="1"/>
</dbReference>
<keyword evidence="9" id="KW-0406">Ion transport</keyword>
<comment type="function">
    <text evidence="13">Unusual broad substrate spectrum amino acid:sodium cotransporter that promotes absorption of the D isomers of essential amino acids. Neutral amino acids are the preferred substrates, especially methionine and phenylalanine.</text>
</comment>
<dbReference type="GO" id="GO:0046872">
    <property type="term" value="F:metal ion binding"/>
    <property type="evidence" value="ECO:0007669"/>
    <property type="project" value="UniProtKB-KW"/>
</dbReference>
<name>A0A4D5RZN8_IXOSC</name>
<comment type="subcellular location">
    <subcellularLocation>
        <location evidence="1">Membrane</location>
        <topology evidence="1">Multi-pass membrane protein</topology>
    </subcellularLocation>
</comment>
<keyword evidence="5" id="KW-0769">Symport</keyword>
<evidence type="ECO:0000256" key="13">
    <source>
        <dbReference type="ARBA" id="ARBA00037785"/>
    </source>
</evidence>
<dbReference type="VEuPathDB" id="VectorBase:ISCW017889"/>
<keyword evidence="8 15" id="KW-0915">Sodium</keyword>
<feature type="transmembrane region" description="Helical" evidence="17">
    <location>
        <begin position="61"/>
        <end position="81"/>
    </location>
</feature>
<feature type="transmembrane region" description="Helical" evidence="17">
    <location>
        <begin position="5"/>
        <end position="26"/>
    </location>
</feature>
<feature type="binding site" evidence="15">
    <location>
        <position position="77"/>
    </location>
    <ligand>
        <name>Na(+)</name>
        <dbReference type="ChEBI" id="CHEBI:29101"/>
        <label>1</label>
    </ligand>
</feature>
<evidence type="ECO:0000256" key="2">
    <source>
        <dbReference type="ARBA" id="ARBA00006459"/>
    </source>
</evidence>
<dbReference type="PANTHER" id="PTHR11616">
    <property type="entry name" value="SODIUM/CHLORIDE DEPENDENT TRANSPORTER"/>
    <property type="match status" value="1"/>
</dbReference>
<evidence type="ECO:0000256" key="5">
    <source>
        <dbReference type="ARBA" id="ARBA00022847"/>
    </source>
</evidence>
<protein>
    <recommendedName>
        <fullName evidence="14">Sodium-dependent nutrient amino acid transporter 1</fullName>
    </recommendedName>
</protein>
<keyword evidence="11" id="KW-0325">Glycoprotein</keyword>
<feature type="transmembrane region" description="Helical" evidence="17">
    <location>
        <begin position="216"/>
        <end position="237"/>
    </location>
</feature>
<feature type="binding site" evidence="15">
    <location>
        <position position="73"/>
    </location>
    <ligand>
        <name>Na(+)</name>
        <dbReference type="ChEBI" id="CHEBI:29101"/>
        <label>1</label>
    </ligand>
</feature>
<evidence type="ECO:0000256" key="7">
    <source>
        <dbReference type="ARBA" id="ARBA00022989"/>
    </source>
</evidence>
<dbReference type="GO" id="GO:0016020">
    <property type="term" value="C:membrane"/>
    <property type="evidence" value="ECO:0007669"/>
    <property type="project" value="UniProtKB-SubCell"/>
</dbReference>
<dbReference type="PRINTS" id="PR00176">
    <property type="entry name" value="NANEUSMPORT"/>
</dbReference>
<keyword evidence="15" id="KW-0479">Metal-binding</keyword>
<evidence type="ECO:0000256" key="4">
    <source>
        <dbReference type="ARBA" id="ARBA00022692"/>
    </source>
</evidence>
<dbReference type="InterPro" id="IPR000175">
    <property type="entry name" value="Na/ntran_symport"/>
</dbReference>
<evidence type="ECO:0000256" key="16">
    <source>
        <dbReference type="SAM" id="MobiDB-lite"/>
    </source>
</evidence>
<keyword evidence="3" id="KW-0813">Transport</keyword>
<dbReference type="EMBL" id="GHJT01008727">
    <property type="protein sequence ID" value="MOY42698.1"/>
    <property type="molecule type" value="Transcribed_RNA"/>
</dbReference>
<dbReference type="VEuPathDB" id="VectorBase:ISCW014176"/>
<evidence type="ECO:0000313" key="18">
    <source>
        <dbReference type="EMBL" id="MOY42698.1"/>
    </source>
</evidence>
<evidence type="ECO:0000256" key="9">
    <source>
        <dbReference type="ARBA" id="ARBA00023065"/>
    </source>
</evidence>
<evidence type="ECO:0000256" key="1">
    <source>
        <dbReference type="ARBA" id="ARBA00004141"/>
    </source>
</evidence>
<evidence type="ECO:0000256" key="14">
    <source>
        <dbReference type="ARBA" id="ARBA00040215"/>
    </source>
</evidence>
<feature type="region of interest" description="Disordered" evidence="16">
    <location>
        <begin position="290"/>
        <end position="312"/>
    </location>
</feature>
<dbReference type="Pfam" id="PF00209">
    <property type="entry name" value="SNF"/>
    <property type="match status" value="1"/>
</dbReference>
<evidence type="ECO:0000256" key="11">
    <source>
        <dbReference type="ARBA" id="ARBA00023180"/>
    </source>
</evidence>
<proteinExistence type="inferred from homology"/>
<feature type="binding site" evidence="15">
    <location>
        <position position="76"/>
    </location>
    <ligand>
        <name>Na(+)</name>
        <dbReference type="ChEBI" id="CHEBI:29101"/>
        <label>1</label>
    </ligand>
</feature>
<feature type="transmembrane region" description="Helical" evidence="17">
    <location>
        <begin position="177"/>
        <end position="196"/>
    </location>
</feature>
<dbReference type="InterPro" id="IPR037272">
    <property type="entry name" value="SNS_sf"/>
</dbReference>
<dbReference type="VEuPathDB" id="VectorBase:ISCP_033405"/>
<dbReference type="GO" id="GO:0015293">
    <property type="term" value="F:symporter activity"/>
    <property type="evidence" value="ECO:0007669"/>
    <property type="project" value="UniProtKB-KW"/>
</dbReference>
<feature type="transmembrane region" description="Helical" evidence="17">
    <location>
        <begin position="101"/>
        <end position="119"/>
    </location>
</feature>
<dbReference type="GO" id="GO:0006814">
    <property type="term" value="P:sodium ion transport"/>
    <property type="evidence" value="ECO:0007669"/>
    <property type="project" value="UniProtKB-KW"/>
</dbReference>
<organism evidence="18">
    <name type="scientific">Ixodes scapularis</name>
    <name type="common">Black-legged tick</name>
    <name type="synonym">Deer tick</name>
    <dbReference type="NCBI Taxonomy" id="6945"/>
    <lineage>
        <taxon>Eukaryota</taxon>
        <taxon>Metazoa</taxon>
        <taxon>Ecdysozoa</taxon>
        <taxon>Arthropoda</taxon>
        <taxon>Chelicerata</taxon>
        <taxon>Arachnida</taxon>
        <taxon>Acari</taxon>
        <taxon>Parasitiformes</taxon>
        <taxon>Ixodida</taxon>
        <taxon>Ixodoidea</taxon>
        <taxon>Ixodidae</taxon>
        <taxon>Ixodinae</taxon>
        <taxon>Ixodes</taxon>
    </lineage>
</organism>
<evidence type="ECO:0000256" key="3">
    <source>
        <dbReference type="ARBA" id="ARBA00022448"/>
    </source>
</evidence>
<keyword evidence="12" id="KW-0739">Sodium transport</keyword>
<keyword evidence="6" id="KW-0029">Amino-acid transport</keyword>
<keyword evidence="7 17" id="KW-1133">Transmembrane helix</keyword>
<keyword evidence="4 17" id="KW-0812">Transmembrane</keyword>
<dbReference type="SUPFAM" id="SSF161070">
    <property type="entry name" value="SNF-like"/>
    <property type="match status" value="1"/>
</dbReference>
<dbReference type="PROSITE" id="PS50267">
    <property type="entry name" value="NA_NEUROTRAN_SYMP_3"/>
    <property type="match status" value="1"/>
</dbReference>
<evidence type="ECO:0000256" key="8">
    <source>
        <dbReference type="ARBA" id="ARBA00023053"/>
    </source>
</evidence>
<reference evidence="18" key="1">
    <citation type="submission" date="2019-04" db="EMBL/GenBank/DDBJ databases">
        <title>An insight into the mialome of Ixodes scapularis.</title>
        <authorList>
            <person name="Ribeiro J.M."/>
            <person name="Mather T.N."/>
            <person name="Karim S."/>
        </authorList>
    </citation>
    <scope>NUCLEOTIDE SEQUENCE</scope>
</reference>
<dbReference type="OrthoDB" id="6581954at2759"/>
<feature type="transmembrane region" description="Helical" evidence="17">
    <location>
        <begin position="139"/>
        <end position="157"/>
    </location>
</feature>
<evidence type="ECO:0000256" key="15">
    <source>
        <dbReference type="PIRSR" id="PIRSR600175-1"/>
    </source>
</evidence>